<dbReference type="InterPro" id="IPR036969">
    <property type="entry name" value="Citrate_synthase_sf"/>
</dbReference>
<dbReference type="PROSITE" id="PS00480">
    <property type="entry name" value="CITRATE_SYNTHASE"/>
    <property type="match status" value="1"/>
</dbReference>
<feature type="active site" evidence="8">
    <location>
        <position position="379"/>
    </location>
</feature>
<dbReference type="GO" id="GO:0006099">
    <property type="term" value="P:tricarboxylic acid cycle"/>
    <property type="evidence" value="ECO:0007669"/>
    <property type="project" value="UniProtKB-UniRule"/>
</dbReference>
<dbReference type="FunFam" id="1.10.230.10:FF:000002">
    <property type="entry name" value="Citrate synthase"/>
    <property type="match status" value="1"/>
</dbReference>
<evidence type="ECO:0000313" key="11">
    <source>
        <dbReference type="EMBL" id="EXI64164.1"/>
    </source>
</evidence>
<evidence type="ECO:0000256" key="7">
    <source>
        <dbReference type="PIRNR" id="PIRNR001369"/>
    </source>
</evidence>
<dbReference type="InterPro" id="IPR024176">
    <property type="entry name" value="Citrate_synthase_bac-typ"/>
</dbReference>
<gene>
    <name evidence="11" type="primary">gltA_4</name>
    <name evidence="11" type="ORF">AW08_03809</name>
</gene>
<dbReference type="STRING" id="1454001.AW08_03809"/>
<dbReference type="EMBL" id="JFAX01000041">
    <property type="protein sequence ID" value="EXI64164.1"/>
    <property type="molecule type" value="Genomic_DNA"/>
</dbReference>
<comment type="pathway">
    <text evidence="1 9">Carbohydrate metabolism; tricarboxylic acid cycle; isocitrate from oxaloacetate: step 1/2.</text>
</comment>
<dbReference type="Gene3D" id="1.10.580.10">
    <property type="entry name" value="Citrate Synthase, domain 1"/>
    <property type="match status" value="1"/>
</dbReference>
<evidence type="ECO:0000313" key="12">
    <source>
        <dbReference type="Proteomes" id="UP000020218"/>
    </source>
</evidence>
<evidence type="ECO:0000256" key="8">
    <source>
        <dbReference type="PIRSR" id="PIRSR001369-1"/>
    </source>
</evidence>
<dbReference type="Pfam" id="PF00285">
    <property type="entry name" value="Citrate_synt"/>
    <property type="match status" value="1"/>
</dbReference>
<evidence type="ECO:0000256" key="4">
    <source>
        <dbReference type="ARBA" id="ARBA00022679"/>
    </source>
</evidence>
<protein>
    <recommendedName>
        <fullName evidence="6 7">Citrate synthase</fullName>
    </recommendedName>
</protein>
<comment type="similarity">
    <text evidence="2 7 10">Belongs to the citrate synthase family.</text>
</comment>
<reference evidence="11" key="1">
    <citation type="submission" date="2014-02" db="EMBL/GenBank/DDBJ databases">
        <title>Expanding our view of genomic diversity in Candidatus Accumulibacter clades.</title>
        <authorList>
            <person name="Skennerton C.T."/>
            <person name="Barr J.J."/>
            <person name="Slater F.R."/>
            <person name="Bond P.L."/>
            <person name="Tyson G.W."/>
        </authorList>
    </citation>
    <scope>NUCLEOTIDE SEQUENCE [LARGE SCALE GENOMIC DNA]</scope>
</reference>
<proteinExistence type="inferred from homology"/>
<dbReference type="CDD" id="cd06114">
    <property type="entry name" value="EcCS_like"/>
    <property type="match status" value="1"/>
</dbReference>
<evidence type="ECO:0000256" key="9">
    <source>
        <dbReference type="RuleBase" id="RU003370"/>
    </source>
</evidence>
<evidence type="ECO:0000256" key="5">
    <source>
        <dbReference type="ARBA" id="ARBA00049288"/>
    </source>
</evidence>
<dbReference type="InterPro" id="IPR016143">
    <property type="entry name" value="Citrate_synth-like_sm_a-sub"/>
</dbReference>
<keyword evidence="4 7" id="KW-0808">Transferase</keyword>
<dbReference type="InterPro" id="IPR016142">
    <property type="entry name" value="Citrate_synth-like_lrg_a-sub"/>
</dbReference>
<comment type="caution">
    <text evidence="11">The sequence shown here is derived from an EMBL/GenBank/DDBJ whole genome shotgun (WGS) entry which is preliminary data.</text>
</comment>
<dbReference type="NCBIfam" id="TIGR01798">
    <property type="entry name" value="cit_synth_I"/>
    <property type="match status" value="1"/>
</dbReference>
<dbReference type="NCBIfam" id="NF004126">
    <property type="entry name" value="PRK05614.1"/>
    <property type="match status" value="1"/>
</dbReference>
<feature type="active site" evidence="8">
    <location>
        <position position="321"/>
    </location>
</feature>
<evidence type="ECO:0000256" key="2">
    <source>
        <dbReference type="ARBA" id="ARBA00010566"/>
    </source>
</evidence>
<dbReference type="UniPathway" id="UPA00223">
    <property type="reaction ID" value="UER00717"/>
</dbReference>
<dbReference type="InterPro" id="IPR002020">
    <property type="entry name" value="Citrate_synthase"/>
</dbReference>
<evidence type="ECO:0000256" key="3">
    <source>
        <dbReference type="ARBA" id="ARBA00022532"/>
    </source>
</evidence>
<dbReference type="Proteomes" id="UP000020218">
    <property type="component" value="Unassembled WGS sequence"/>
</dbReference>
<organism evidence="11 12">
    <name type="scientific">Candidatus Accumulibacter adjunctus</name>
    <dbReference type="NCBI Taxonomy" id="1454001"/>
    <lineage>
        <taxon>Bacteria</taxon>
        <taxon>Pseudomonadati</taxon>
        <taxon>Pseudomonadota</taxon>
        <taxon>Betaproteobacteria</taxon>
        <taxon>Candidatus Accumulibacter</taxon>
    </lineage>
</organism>
<dbReference type="InterPro" id="IPR010953">
    <property type="entry name" value="Citrate_synthase_typ-I"/>
</dbReference>
<dbReference type="AlphaFoldDB" id="A0A011PCV7"/>
<dbReference type="PATRIC" id="fig|1454001.3.peg.3832"/>
<keyword evidence="3 9" id="KW-0816">Tricarboxylic acid cycle</keyword>
<dbReference type="GO" id="GO:0036440">
    <property type="term" value="F:citrate synthase activity"/>
    <property type="evidence" value="ECO:0007669"/>
    <property type="project" value="UniProtKB-EC"/>
</dbReference>
<evidence type="ECO:0000256" key="1">
    <source>
        <dbReference type="ARBA" id="ARBA00004751"/>
    </source>
</evidence>
<evidence type="ECO:0000256" key="6">
    <source>
        <dbReference type="NCBIfam" id="TIGR01798"/>
    </source>
</evidence>
<dbReference type="Gene3D" id="1.10.230.10">
    <property type="entry name" value="Cytochrome P450-Terp, domain 2"/>
    <property type="match status" value="1"/>
</dbReference>
<dbReference type="GO" id="GO:0005737">
    <property type="term" value="C:cytoplasm"/>
    <property type="evidence" value="ECO:0007669"/>
    <property type="project" value="InterPro"/>
</dbReference>
<dbReference type="SUPFAM" id="SSF48256">
    <property type="entry name" value="Citrate synthase"/>
    <property type="match status" value="1"/>
</dbReference>
<dbReference type="PIRSF" id="PIRSF001369">
    <property type="entry name" value="Citrate_synth"/>
    <property type="match status" value="1"/>
</dbReference>
<keyword evidence="12" id="KW-1185">Reference proteome</keyword>
<name>A0A011PCV7_9PROT</name>
<keyword evidence="11" id="KW-0012">Acyltransferase</keyword>
<dbReference type="PANTHER" id="PTHR42871:SF1">
    <property type="entry name" value="CITRATE SYNTHASE"/>
    <property type="match status" value="1"/>
</dbReference>
<dbReference type="PANTHER" id="PTHR42871">
    <property type="entry name" value="CITRATE SYNTHASE"/>
    <property type="match status" value="1"/>
</dbReference>
<dbReference type="PRINTS" id="PR00143">
    <property type="entry name" value="CITRTSNTHASE"/>
</dbReference>
<evidence type="ECO:0000256" key="10">
    <source>
        <dbReference type="RuleBase" id="RU003406"/>
    </source>
</evidence>
<sequence>MQRELPDLKVTPPVEGETVSIVFPADGKRYELPVMGGTHGPKLIDVRRLYAETGYLTYDPGFMSTASCDSAITYIDGEAGILLHRGYPIEDLAAHADFLEVCHLLLYGKLPSAAELAGFNDLIVHHSMVHEQFKRFFEGFRRDAHPMAVMVGTVGALSAFYHDRIEITDPEARMVATHRLIAKMPTICAMAYKYSLGRPFLYPRNDLGYAENFLRMSFGVPAEEYVVNPVLARAINRFLVLHADHEQNASTATVRIAGSSRANPYACVAAGITALWGPDHGGANEAVVNMLEEIGSKDRIPLYIARARDRNDPFRLTGFGHRVYKNYDPRAAVLRESCHEVLAELGKEHEPMFALALELERIALEDEYFIERKLFPNVDFYSGIMLRAIGFPTAMFPSLFALGRSIGWIAQWKEMIEGTDQHIARPRQRYTGVPVRAYVPLADR</sequence>
<dbReference type="Gene3D" id="2.20.28.60">
    <property type="match status" value="1"/>
</dbReference>
<accession>A0A011PCV7</accession>
<dbReference type="InterPro" id="IPR019810">
    <property type="entry name" value="Citrate_synthase_AS"/>
</dbReference>
<comment type="catalytic activity">
    <reaction evidence="5 9">
        <text>oxaloacetate + acetyl-CoA + H2O = citrate + CoA + H(+)</text>
        <dbReference type="Rhea" id="RHEA:16845"/>
        <dbReference type="ChEBI" id="CHEBI:15377"/>
        <dbReference type="ChEBI" id="CHEBI:15378"/>
        <dbReference type="ChEBI" id="CHEBI:16452"/>
        <dbReference type="ChEBI" id="CHEBI:16947"/>
        <dbReference type="ChEBI" id="CHEBI:57287"/>
        <dbReference type="ChEBI" id="CHEBI:57288"/>
        <dbReference type="EC" id="2.3.3.16"/>
    </reaction>
</comment>